<dbReference type="Proteomes" id="UP000248039">
    <property type="component" value="Unassembled WGS sequence"/>
</dbReference>
<name>A0A2V4MVF2_9ACTN</name>
<keyword evidence="1" id="KW-1133">Transmembrane helix</keyword>
<evidence type="ECO:0000313" key="2">
    <source>
        <dbReference type="EMBL" id="PYC70994.1"/>
    </source>
</evidence>
<keyword evidence="1" id="KW-0472">Membrane</keyword>
<keyword evidence="3" id="KW-1185">Reference proteome</keyword>
<dbReference type="AlphaFoldDB" id="A0A2V4MVF2"/>
<keyword evidence="1" id="KW-0812">Transmembrane</keyword>
<reference evidence="2 3" key="1">
    <citation type="submission" date="2018-03" db="EMBL/GenBank/DDBJ databases">
        <title>Bioinformatic expansion and discovery of thiopeptide antibiotics.</title>
        <authorList>
            <person name="Schwalen C.J."/>
            <person name="Hudson G.A."/>
            <person name="Mitchell D.A."/>
        </authorList>
    </citation>
    <scope>NUCLEOTIDE SEQUENCE [LARGE SCALE GENOMIC DNA]</scope>
    <source>
        <strain evidence="2 3">ATCC 21389</strain>
    </source>
</reference>
<evidence type="ECO:0000256" key="1">
    <source>
        <dbReference type="SAM" id="Phobius"/>
    </source>
</evidence>
<organism evidence="2 3">
    <name type="scientific">Streptomyces tateyamensis</name>
    <dbReference type="NCBI Taxonomy" id="565073"/>
    <lineage>
        <taxon>Bacteria</taxon>
        <taxon>Bacillati</taxon>
        <taxon>Actinomycetota</taxon>
        <taxon>Actinomycetes</taxon>
        <taxon>Kitasatosporales</taxon>
        <taxon>Streptomycetaceae</taxon>
        <taxon>Streptomyces</taxon>
    </lineage>
</organism>
<accession>A0A2V4MVF2</accession>
<proteinExistence type="predicted"/>
<feature type="transmembrane region" description="Helical" evidence="1">
    <location>
        <begin position="31"/>
        <end position="50"/>
    </location>
</feature>
<dbReference type="EMBL" id="PYBW01000114">
    <property type="protein sequence ID" value="PYC70994.1"/>
    <property type="molecule type" value="Genomic_DNA"/>
</dbReference>
<evidence type="ECO:0000313" key="3">
    <source>
        <dbReference type="Proteomes" id="UP000248039"/>
    </source>
</evidence>
<comment type="caution">
    <text evidence="2">The sequence shown here is derived from an EMBL/GenBank/DDBJ whole genome shotgun (WGS) entry which is preliminary data.</text>
</comment>
<dbReference type="RefSeq" id="WP_110672552.1">
    <property type="nucleotide sequence ID" value="NZ_PYBW01000114.1"/>
</dbReference>
<gene>
    <name evidence="2" type="ORF">C7C46_27010</name>
</gene>
<sequence length="73" mass="8193">MMTMRWTLLATVVTITSVVVLNVGFDLDSHVAAYISTGIAMALIVGRRVVVTRREIRERAAQFERPGSVEWDE</sequence>
<protein>
    <submittedName>
        <fullName evidence="2">Uncharacterized protein</fullName>
    </submittedName>
</protein>